<proteinExistence type="predicted"/>
<comment type="caution">
    <text evidence="2">The sequence shown here is derived from an EMBL/GenBank/DDBJ whole genome shotgun (WGS) entry which is preliminary data.</text>
</comment>
<feature type="non-terminal residue" evidence="2">
    <location>
        <position position="180"/>
    </location>
</feature>
<evidence type="ECO:0000256" key="1">
    <source>
        <dbReference type="SAM" id="MobiDB-lite"/>
    </source>
</evidence>
<name>A0A8H3J5K2_9LECA</name>
<gene>
    <name evidence="2" type="ORF">ALECFALPRED_009017</name>
</gene>
<accession>A0A8H3J5K2</accession>
<feature type="region of interest" description="Disordered" evidence="1">
    <location>
        <begin position="82"/>
        <end position="180"/>
    </location>
</feature>
<reference evidence="2" key="1">
    <citation type="submission" date="2021-03" db="EMBL/GenBank/DDBJ databases">
        <authorList>
            <person name="Tagirdzhanova G."/>
        </authorList>
    </citation>
    <scope>NUCLEOTIDE SEQUENCE</scope>
</reference>
<protein>
    <submittedName>
        <fullName evidence="2">Uncharacterized protein</fullName>
    </submittedName>
</protein>
<evidence type="ECO:0000313" key="2">
    <source>
        <dbReference type="EMBL" id="CAF9941166.1"/>
    </source>
</evidence>
<sequence>MAEPKEDSLTDMVSMMKDTNIKDDVRHILGAHGQGIQTWGDVNTFMNLNAKYLEPGIVVGVKEKLRGAVKEKKQEQGLIRALKEAQEDSMPNAKHNGRATGFEGVSKNGESAAGKKVSNQSTSSQQAESSASASALASASAPAPGPPPPRDYRTPQDPTDHGSATRHQLLNPVPYPCTPS</sequence>
<feature type="compositionally biased region" description="Low complexity" evidence="1">
    <location>
        <begin position="118"/>
        <end position="142"/>
    </location>
</feature>
<organism evidence="2 3">
    <name type="scientific">Alectoria fallacina</name>
    <dbReference type="NCBI Taxonomy" id="1903189"/>
    <lineage>
        <taxon>Eukaryota</taxon>
        <taxon>Fungi</taxon>
        <taxon>Dikarya</taxon>
        <taxon>Ascomycota</taxon>
        <taxon>Pezizomycotina</taxon>
        <taxon>Lecanoromycetes</taxon>
        <taxon>OSLEUM clade</taxon>
        <taxon>Lecanoromycetidae</taxon>
        <taxon>Lecanorales</taxon>
        <taxon>Lecanorineae</taxon>
        <taxon>Parmeliaceae</taxon>
        <taxon>Alectoria</taxon>
    </lineage>
</organism>
<feature type="compositionally biased region" description="Basic and acidic residues" evidence="1">
    <location>
        <begin position="150"/>
        <end position="160"/>
    </location>
</feature>
<dbReference type="Proteomes" id="UP000664203">
    <property type="component" value="Unassembled WGS sequence"/>
</dbReference>
<dbReference type="AlphaFoldDB" id="A0A8H3J5K2"/>
<dbReference type="OrthoDB" id="10499716at2759"/>
<dbReference type="EMBL" id="CAJPDR010000638">
    <property type="protein sequence ID" value="CAF9941166.1"/>
    <property type="molecule type" value="Genomic_DNA"/>
</dbReference>
<evidence type="ECO:0000313" key="3">
    <source>
        <dbReference type="Proteomes" id="UP000664203"/>
    </source>
</evidence>
<keyword evidence="3" id="KW-1185">Reference proteome</keyword>